<dbReference type="InterPro" id="IPR029257">
    <property type="entry name" value="RAB3GAP2_C"/>
</dbReference>
<dbReference type="SUPFAM" id="SSF50978">
    <property type="entry name" value="WD40 repeat-like"/>
    <property type="match status" value="1"/>
</dbReference>
<organism evidence="7 8">
    <name type="scientific">Hydra vulgaris</name>
    <name type="common">Hydra</name>
    <name type="synonym">Hydra attenuata</name>
    <dbReference type="NCBI Taxonomy" id="6087"/>
    <lineage>
        <taxon>Eukaryota</taxon>
        <taxon>Metazoa</taxon>
        <taxon>Cnidaria</taxon>
        <taxon>Hydrozoa</taxon>
        <taxon>Hydroidolina</taxon>
        <taxon>Anthoathecata</taxon>
        <taxon>Aplanulata</taxon>
        <taxon>Hydridae</taxon>
        <taxon>Hydra</taxon>
    </lineage>
</organism>
<keyword evidence="7" id="KW-1185">Reference proteome</keyword>
<comment type="similarity">
    <text evidence="2">Belongs to the Rab3-GAP regulatory subunit family.</text>
</comment>
<reference evidence="8" key="1">
    <citation type="submission" date="2025-08" db="UniProtKB">
        <authorList>
            <consortium name="RefSeq"/>
        </authorList>
    </citation>
    <scope>IDENTIFICATION</scope>
</reference>
<evidence type="ECO:0000256" key="2">
    <source>
        <dbReference type="ARBA" id="ARBA00008153"/>
    </source>
</evidence>
<protein>
    <submittedName>
        <fullName evidence="8">Rab3 GTPase-activating protein non-catalytic subunit isoform X3</fullName>
    </submittedName>
</protein>
<dbReference type="PANTHER" id="PTHR12472">
    <property type="entry name" value="RAB3-GAP REGULATORY DOMAIN"/>
    <property type="match status" value="1"/>
</dbReference>
<evidence type="ECO:0000313" key="8">
    <source>
        <dbReference type="RefSeq" id="XP_065660836.1"/>
    </source>
</evidence>
<dbReference type="Pfam" id="PF14656">
    <property type="entry name" value="RAB3GAP2_C"/>
    <property type="match status" value="1"/>
</dbReference>
<dbReference type="Proteomes" id="UP001652625">
    <property type="component" value="Chromosome 09"/>
</dbReference>
<evidence type="ECO:0000256" key="3">
    <source>
        <dbReference type="ARBA" id="ARBA00022468"/>
    </source>
</evidence>
<dbReference type="Pfam" id="PF14655">
    <property type="entry name" value="RAB3GAP2_N"/>
    <property type="match status" value="1"/>
</dbReference>
<comment type="subcellular location">
    <subcellularLocation>
        <location evidence="1">Cytoplasm</location>
    </subcellularLocation>
</comment>
<dbReference type="InterPro" id="IPR026059">
    <property type="entry name" value="Rab3GAP2"/>
</dbReference>
<dbReference type="InterPro" id="IPR036322">
    <property type="entry name" value="WD40_repeat_dom_sf"/>
</dbReference>
<evidence type="ECO:0000256" key="1">
    <source>
        <dbReference type="ARBA" id="ARBA00004496"/>
    </source>
</evidence>
<evidence type="ECO:0000259" key="5">
    <source>
        <dbReference type="Pfam" id="PF14655"/>
    </source>
</evidence>
<dbReference type="PANTHER" id="PTHR12472:SF0">
    <property type="entry name" value="RAB3 GTPASE-ACTIVATING PROTEIN NON-CATALYTIC SUBUNIT"/>
    <property type="match status" value="1"/>
</dbReference>
<sequence length="1400" mass="157494">MSCTLQHISSIHDVNRIVRLLKDPNVEEEECIDKGFQSDFKYADQWENGWESSRDEVDSNVSRQNKNSKSWLQDSCVSISPSEELLVVSKDNKCVFLTKRWEAKNDTNFYDLLWSGNLSTKEDDSITCIACVPMASQQRSSEGSPDWTCIIAGFSSGYIRIYMTNGSQLLCQFLHDAPVISIKLKTKQHFLPQGTNEIDELLIMYAQAIVTIDGFSLYQSLRACRNQLARAKASKFNESVDSPPLAYRKWRVADVNKITDIANCGTFTPCFFDRLMVACNVGFNETIRGSAPAFTHFVATGENKFLNVYHVLEGSSPPMMSDVAIAVATKLTSAVLSPFTAAKGWWGATQEKSTKEPAKPKVEIGTNLSSRYFLRDKRRCSENIVVAPIGKLAVVNDAFNRVLLFDTHSGLVIRMWKGYRDAECGWIVVEEELDDSKQSLCKRSLFLVIYAPKRGILEIYLTEHGGRVGAFNVGKDCRLIYNGYSYLGQTNFGSDSVLSSCNKTNQCFLLQTNGLVKAVHIPFHCALSTVHSVQAKDVHLLKRIANIVEKNSQIDAKETCKNLIKVFNEIQVPSAQHKAVNCILASSLSEDFLKECLLKIINSLSGILNANDIEKDLEFESERRKLLQFCNAQLHLIDMYIMINNVDLSVQDFSSEFNTDDGESKDLETILHLTSSECKKFVHLLNSYKDLCIDTKKNLFNEEISVASFLNCFHINIKEFFCKENHTSQALPNFEVKDDLNIELTIQLGTFLFKNAIDGLFPVSKLSMIFETSKLPPKQILILLIDFCLEGNIVLHLSTIYILRCLVSSICSLKGGAEVPAAELSVGSICQWWQCIREKLSKSIMIGHSLVLGYICRSVAIELNLSARKVKITDESDITSNGWEAVTMEIEHWNLLIAQLESLVELHCFVHLNHVNMILSSKDNFSCKVGNNHKSATKVSSRNPIFSVQGILDAGFGSIAQIVADCLVTQGVPGPCLGNTNNTNKKIKSNEIEDIPEIVREENSVLQSLVVLRETFPYSLEKDVLWLHCAWEAVMIWKEDVEGVSMLSSALVHLNCINNACLQKGLAVMLWKAVFKESVQSTLDLVEKVGKAPKDRLCKKTVGLGYKSLISFLNAAKILLEKLIEIEGLDDTPLQFETEYIWKRYKSTQRSIVEQALDEPSCNPVMLEHLWCVVTVLYLTMQGCLRGVKPRSLFDTKGKHAMTQHLHATPVLSTHFDDKIVVARQQFCLNYVTSAIKNHLDSTFEDDALKNNNSDLLWNIDIVLQLGKKFQVKEDDLRCHIACDLYASGFDNDAKEMVLYIQDMDMFSAMVMDVIGLRLARCLLQDDVSKNIDIYSRIPTTIYSWLQSIVISDKSTFRASQSTLLSTYEILQFLHSNSTSRNSKHSKLISDLIECLQCLV</sequence>
<keyword evidence="4" id="KW-0963">Cytoplasm</keyword>
<dbReference type="InterPro" id="IPR032839">
    <property type="entry name" value="RAB3GAP_N"/>
</dbReference>
<keyword evidence="3" id="KW-0343">GTPase activation</keyword>
<proteinExistence type="inferred from homology"/>
<dbReference type="GeneID" id="100202624"/>
<name>A0ABM4CGJ3_HYDVU</name>
<accession>A0ABM4CGJ3</accession>
<dbReference type="RefSeq" id="XP_065660836.1">
    <property type="nucleotide sequence ID" value="XM_065804764.1"/>
</dbReference>
<gene>
    <name evidence="8" type="primary">LOC100202624</name>
</gene>
<feature type="domain" description="Rab3-GAP regulatory subunit N-terminal" evidence="5">
    <location>
        <begin position="71"/>
        <end position="480"/>
    </location>
</feature>
<evidence type="ECO:0000259" key="6">
    <source>
        <dbReference type="Pfam" id="PF14656"/>
    </source>
</evidence>
<feature type="domain" description="Rab3GAP regulatory subunit C-terminal" evidence="6">
    <location>
        <begin position="780"/>
        <end position="1374"/>
    </location>
</feature>
<evidence type="ECO:0000313" key="7">
    <source>
        <dbReference type="Proteomes" id="UP001652625"/>
    </source>
</evidence>
<evidence type="ECO:0000256" key="4">
    <source>
        <dbReference type="ARBA" id="ARBA00022490"/>
    </source>
</evidence>